<dbReference type="PRINTS" id="PR00981">
    <property type="entry name" value="TRNASYNTHSER"/>
</dbReference>
<evidence type="ECO:0000256" key="10">
    <source>
        <dbReference type="ARBA" id="ARBA00023146"/>
    </source>
</evidence>
<evidence type="ECO:0000256" key="9">
    <source>
        <dbReference type="ARBA" id="ARBA00022917"/>
    </source>
</evidence>
<evidence type="ECO:0000313" key="19">
    <source>
        <dbReference type="Proteomes" id="UP000018951"/>
    </source>
</evidence>
<dbReference type="Pfam" id="PF00587">
    <property type="entry name" value="tRNA-synt_2b"/>
    <property type="match status" value="1"/>
</dbReference>
<evidence type="ECO:0000256" key="1">
    <source>
        <dbReference type="ARBA" id="ARBA00004496"/>
    </source>
</evidence>
<accession>W2UY44</accession>
<keyword evidence="10" id="KW-0030">Aminoacyl-tRNA synthetase</keyword>
<evidence type="ECO:0000256" key="5">
    <source>
        <dbReference type="ARBA" id="ARBA00022490"/>
    </source>
</evidence>
<dbReference type="EC" id="6.1.1.11" evidence="4 14"/>
<dbReference type="STRING" id="1401685.P857_111"/>
<evidence type="ECO:0000256" key="15">
    <source>
        <dbReference type="PIRSR" id="PIRSR001529-1"/>
    </source>
</evidence>
<dbReference type="SUPFAM" id="SSF55681">
    <property type="entry name" value="Class II aaRS and biotin synthetases"/>
    <property type="match status" value="1"/>
</dbReference>
<dbReference type="InterPro" id="IPR002317">
    <property type="entry name" value="Ser-tRNA-ligase_type_1"/>
</dbReference>
<dbReference type="PROSITE" id="PS50862">
    <property type="entry name" value="AA_TRNA_LIGASE_II"/>
    <property type="match status" value="1"/>
</dbReference>
<evidence type="ECO:0000256" key="2">
    <source>
        <dbReference type="ARBA" id="ARBA00005045"/>
    </source>
</evidence>
<dbReference type="InterPro" id="IPR010978">
    <property type="entry name" value="tRNA-bd_arm"/>
</dbReference>
<evidence type="ECO:0000256" key="6">
    <source>
        <dbReference type="ARBA" id="ARBA00022598"/>
    </source>
</evidence>
<feature type="domain" description="Aminoacyl-transfer RNA synthetases class-II family profile" evidence="17">
    <location>
        <begin position="172"/>
        <end position="406"/>
    </location>
</feature>
<proteinExistence type="inferred from homology"/>
<evidence type="ECO:0000256" key="12">
    <source>
        <dbReference type="ARBA" id="ARBA00047929"/>
    </source>
</evidence>
<evidence type="ECO:0000256" key="16">
    <source>
        <dbReference type="PIRSR" id="PIRSR001529-2"/>
    </source>
</evidence>
<keyword evidence="5" id="KW-0963">Cytoplasm</keyword>
<gene>
    <name evidence="18" type="primary">serS</name>
    <name evidence="18" type="ORF">P857_111</name>
</gene>
<evidence type="ECO:0000256" key="4">
    <source>
        <dbReference type="ARBA" id="ARBA00012840"/>
    </source>
</evidence>
<evidence type="ECO:0000313" key="18">
    <source>
        <dbReference type="EMBL" id="ETO91036.1"/>
    </source>
</evidence>
<evidence type="ECO:0000256" key="3">
    <source>
        <dbReference type="ARBA" id="ARBA00010728"/>
    </source>
</evidence>
<feature type="binding site" evidence="16">
    <location>
        <begin position="260"/>
        <end position="262"/>
    </location>
    <ligand>
        <name>ATP</name>
        <dbReference type="ChEBI" id="CHEBI:30616"/>
    </ligand>
</feature>
<comment type="subcellular location">
    <subcellularLocation>
        <location evidence="1">Cytoplasm</location>
    </subcellularLocation>
</comment>
<feature type="binding site" evidence="15">
    <location>
        <position position="379"/>
    </location>
    <ligand>
        <name>L-serine</name>
        <dbReference type="ChEBI" id="CHEBI:33384"/>
    </ligand>
</feature>
<dbReference type="InterPro" id="IPR002314">
    <property type="entry name" value="aa-tRNA-synt_IIb"/>
</dbReference>
<evidence type="ECO:0000256" key="7">
    <source>
        <dbReference type="ARBA" id="ARBA00022741"/>
    </source>
</evidence>
<feature type="binding site" evidence="16">
    <location>
        <begin position="347"/>
        <end position="350"/>
    </location>
    <ligand>
        <name>ATP</name>
        <dbReference type="ChEBI" id="CHEBI:30616"/>
    </ligand>
</feature>
<sequence>MHNLEFITNNTEWFINCMKRRGVEEGVTYKLLMLNQVRRQKIYALEKKRQEKNTIIKNIASLKDRKNSSAFQEMVMMTKDLDQSIKSLEYIKENDDIQDILASLPNIVSDKTPSGCGEMDNIIDKVVGEKKDFLYDVKSHDSIGMSLNMMDFQVATSISSARFVVLKGVLAKLERALIQFMLDVASASGYLEYSVPFMVNDQSLFNTGQFPKFKEDIFRSSNNLNLIPTGEVPLINVHQNKIFAYDALPLRMVAVTPCFRREAGSGGKDTKGMLRQHQFTKIELAVISDQDNSYTILEEMVSLAESILEMLDLPYRRVILCDADLGFSSAFTYDIEVWIPSQRRYREISSCSNCADFQARRMKTFYKQDNKKRLVHTLNASALAVGRLIVAILENYQNSDGSVSVPDKLLDYLGGVKVISKIEE</sequence>
<keyword evidence="8 16" id="KW-0067">ATP-binding</keyword>
<evidence type="ECO:0000256" key="8">
    <source>
        <dbReference type="ARBA" id="ARBA00022840"/>
    </source>
</evidence>
<organism evidence="18 19">
    <name type="scientific">Candidatus Xenolissoclinum pacificiensis L6</name>
    <dbReference type="NCBI Taxonomy" id="1401685"/>
    <lineage>
        <taxon>Bacteria</taxon>
        <taxon>Pseudomonadati</taxon>
        <taxon>Pseudomonadota</taxon>
        <taxon>Alphaproteobacteria</taxon>
        <taxon>Rickettsiales</taxon>
        <taxon>Anaplasmataceae</taxon>
        <taxon>Candidatus Xenolissoclinum</taxon>
    </lineage>
</organism>
<comment type="catalytic activity">
    <reaction evidence="12">
        <text>tRNA(Sec) + L-serine + ATP = L-seryl-tRNA(Sec) + AMP + diphosphate + H(+)</text>
        <dbReference type="Rhea" id="RHEA:42580"/>
        <dbReference type="Rhea" id="RHEA-COMP:9742"/>
        <dbReference type="Rhea" id="RHEA-COMP:10128"/>
        <dbReference type="ChEBI" id="CHEBI:15378"/>
        <dbReference type="ChEBI" id="CHEBI:30616"/>
        <dbReference type="ChEBI" id="CHEBI:33019"/>
        <dbReference type="ChEBI" id="CHEBI:33384"/>
        <dbReference type="ChEBI" id="CHEBI:78442"/>
        <dbReference type="ChEBI" id="CHEBI:78533"/>
        <dbReference type="ChEBI" id="CHEBI:456215"/>
        <dbReference type="EC" id="6.1.1.11"/>
    </reaction>
</comment>
<dbReference type="PIRSF" id="PIRSF001529">
    <property type="entry name" value="Ser-tRNA-synth_IIa"/>
    <property type="match status" value="1"/>
</dbReference>
<evidence type="ECO:0000256" key="14">
    <source>
        <dbReference type="NCBIfam" id="TIGR00414"/>
    </source>
</evidence>
<dbReference type="SUPFAM" id="SSF46589">
    <property type="entry name" value="tRNA-binding arm"/>
    <property type="match status" value="1"/>
</dbReference>
<dbReference type="Gene3D" id="3.30.930.10">
    <property type="entry name" value="Bira Bifunctional Protein, Domain 2"/>
    <property type="match status" value="1"/>
</dbReference>
<evidence type="ECO:0000256" key="11">
    <source>
        <dbReference type="ARBA" id="ARBA00039158"/>
    </source>
</evidence>
<dbReference type="NCBIfam" id="TIGR00414">
    <property type="entry name" value="serS"/>
    <property type="match status" value="1"/>
</dbReference>
<comment type="pathway">
    <text evidence="2">Aminoacyl-tRNA biosynthesis; selenocysteinyl-tRNA(Sec) biosynthesis; L-seryl-tRNA(Sec) from L-serine and tRNA(Sec): step 1/1.</text>
</comment>
<dbReference type="PANTHER" id="PTHR43697">
    <property type="entry name" value="SERYL-TRNA SYNTHETASE"/>
    <property type="match status" value="1"/>
</dbReference>
<feature type="binding site" evidence="15">
    <location>
        <position position="229"/>
    </location>
    <ligand>
        <name>L-serine</name>
        <dbReference type="ChEBI" id="CHEBI:33384"/>
    </ligand>
</feature>
<dbReference type="InterPro" id="IPR045864">
    <property type="entry name" value="aa-tRNA-synth_II/BPL/LPL"/>
</dbReference>
<dbReference type="InterPro" id="IPR033729">
    <property type="entry name" value="SerRS_core"/>
</dbReference>
<dbReference type="EMBL" id="AXCJ01000009">
    <property type="protein sequence ID" value="ETO91036.1"/>
    <property type="molecule type" value="Genomic_DNA"/>
</dbReference>
<dbReference type="PATRIC" id="fig|1401685.3.peg.932"/>
<dbReference type="GO" id="GO:0005524">
    <property type="term" value="F:ATP binding"/>
    <property type="evidence" value="ECO:0007669"/>
    <property type="project" value="UniProtKB-KW"/>
</dbReference>
<dbReference type="GO" id="GO:0004828">
    <property type="term" value="F:serine-tRNA ligase activity"/>
    <property type="evidence" value="ECO:0007669"/>
    <property type="project" value="UniProtKB-UniRule"/>
</dbReference>
<feature type="binding site" evidence="15">
    <location>
        <position position="260"/>
    </location>
    <ligand>
        <name>L-serine</name>
        <dbReference type="ChEBI" id="CHEBI:33384"/>
    </ligand>
</feature>
<comment type="catalytic activity">
    <reaction evidence="13">
        <text>tRNA(Ser) + L-serine + ATP = L-seryl-tRNA(Ser) + AMP + diphosphate + H(+)</text>
        <dbReference type="Rhea" id="RHEA:12292"/>
        <dbReference type="Rhea" id="RHEA-COMP:9669"/>
        <dbReference type="Rhea" id="RHEA-COMP:9703"/>
        <dbReference type="ChEBI" id="CHEBI:15378"/>
        <dbReference type="ChEBI" id="CHEBI:30616"/>
        <dbReference type="ChEBI" id="CHEBI:33019"/>
        <dbReference type="ChEBI" id="CHEBI:33384"/>
        <dbReference type="ChEBI" id="CHEBI:78442"/>
        <dbReference type="ChEBI" id="CHEBI:78533"/>
        <dbReference type="ChEBI" id="CHEBI:456215"/>
        <dbReference type="EC" id="6.1.1.11"/>
    </reaction>
</comment>
<dbReference type="Proteomes" id="UP000018951">
    <property type="component" value="Unassembled WGS sequence"/>
</dbReference>
<dbReference type="CDD" id="cd00770">
    <property type="entry name" value="SerRS_core"/>
    <property type="match status" value="1"/>
</dbReference>
<dbReference type="InterPro" id="IPR042103">
    <property type="entry name" value="SerRS_1_N_sf"/>
</dbReference>
<keyword evidence="7" id="KW-0547">Nucleotide-binding</keyword>
<evidence type="ECO:0000259" key="17">
    <source>
        <dbReference type="PROSITE" id="PS50862"/>
    </source>
</evidence>
<keyword evidence="19" id="KW-1185">Reference proteome</keyword>
<dbReference type="GO" id="GO:0005737">
    <property type="term" value="C:cytoplasm"/>
    <property type="evidence" value="ECO:0007669"/>
    <property type="project" value="UniProtKB-SubCell"/>
</dbReference>
<dbReference type="InterPro" id="IPR015866">
    <property type="entry name" value="Ser-tRNA-synth_1_N"/>
</dbReference>
<comment type="caution">
    <text evidence="18">The sequence shown here is derived from an EMBL/GenBank/DDBJ whole genome shotgun (WGS) entry which is preliminary data.</text>
</comment>
<feature type="binding site" evidence="15">
    <location>
        <position position="283"/>
    </location>
    <ligand>
        <name>L-serine</name>
        <dbReference type="ChEBI" id="CHEBI:33384"/>
    </ligand>
</feature>
<dbReference type="Gene3D" id="1.10.287.40">
    <property type="entry name" value="Serine-tRNA synthetase, tRNA binding domain"/>
    <property type="match status" value="1"/>
</dbReference>
<evidence type="ECO:0000256" key="13">
    <source>
        <dbReference type="ARBA" id="ARBA00048823"/>
    </source>
</evidence>
<dbReference type="GO" id="GO:0006434">
    <property type="term" value="P:seryl-tRNA aminoacylation"/>
    <property type="evidence" value="ECO:0007669"/>
    <property type="project" value="UniProtKB-UniRule"/>
</dbReference>
<dbReference type="PANTHER" id="PTHR43697:SF1">
    <property type="entry name" value="SERINE--TRNA LIGASE"/>
    <property type="match status" value="1"/>
</dbReference>
<dbReference type="AlphaFoldDB" id="W2UY44"/>
<name>W2UY44_9RICK</name>
<keyword evidence="9" id="KW-0648">Protein biosynthesis</keyword>
<dbReference type="Pfam" id="PF02403">
    <property type="entry name" value="Seryl_tRNA_N"/>
    <property type="match status" value="1"/>
</dbReference>
<dbReference type="InterPro" id="IPR006195">
    <property type="entry name" value="aa-tRNA-synth_II"/>
</dbReference>
<comment type="similarity">
    <text evidence="3">Belongs to the class-II aminoacyl-tRNA synthetase family. Type-1 seryl-tRNA synthetase subfamily.</text>
</comment>
<reference evidence="18 19" key="1">
    <citation type="journal article" date="2013" name="PLoS ONE">
        <title>Bacterial endosymbiosis in a chordate host: long-term co-evolution and conservation of secondary metabolism.</title>
        <authorList>
            <person name="Kwan J.C."/>
            <person name="Schmidt E.W."/>
        </authorList>
    </citation>
    <scope>NUCLEOTIDE SEQUENCE [LARGE SCALE GENOMIC DNA]</scope>
    <source>
        <strain evidence="19">L6</strain>
    </source>
</reference>
<protein>
    <recommendedName>
        <fullName evidence="11 14">Serine--tRNA ligase</fullName>
        <ecNumber evidence="4 14">6.1.1.11</ecNumber>
    </recommendedName>
</protein>
<keyword evidence="6" id="KW-0436">Ligase</keyword>